<keyword evidence="9 11" id="KW-0472">Membrane</keyword>
<comment type="caution">
    <text evidence="16">The sequence shown here is derived from an EMBL/GenBank/DDBJ whole genome shotgun (WGS) entry which is preliminary data.</text>
</comment>
<sequence length="791" mass="84882">MRFSKAMTMRHAAVSLFSLSVAMMPAAAMAQDTAPQEPLDGTDIVVTAQKRAERLQDVPLAVTAVSADTLANRQINDSSSLVQAVPSLTFQQGATPTNSSFRIRGIGTALFGQGVESSVSTVVDGVVAVRQTQGFTDLADIERVEVLRGPQGTLFGKNATAGVISVTTARPSREFEGRGEFTIAEHGEYRARGTVSGPISDTLRARLTGFYNDVRGVARNIATNSWDNGSKSWGVRGKLEWDATENLNLLFTGEYRKTEADCCASTWIAITNPNLQALVGPITATRNNRTLNDETVTYSNSDQQTYSLQADWDLGAATVTSISAYQSYNLDVNQPIERINSNVPLFVGASAAYADWSQNHGQLDLSAFSQELRIANNGGGDLNYVAGVFYMHSDIKRPFDRRRARCTAGTFGQPCAPANTIYQSSASNVRLKQDSVAVFGQVDYRIVGGLKAIGGLRLQYEKGTNGGSRISPLVPGDAVLPGNAPVSGSITASDTAVTGKAGLQYEFSRNAQVYASYTRGYKGLGYDMEISTDLANQTVLEPEHVNAYEIGFKGRTADGVLSFNTALFLADYSNLQVQANRSDLAAGVVQFVSTNAGKSRTKGFEIEATVRPDDHFSLTGAVTYSDARIDIDGLNCPQQFNAAAPVLSGKPTNICYRSAAGVTPTQNLRGAAQPVSPKWKVTLAPRYEADIPGTDFAGFAQVGVNFQSAMNFSVEQDPLLEQPAYTLVDASIGIKQIDGRYSLTVFVKNLFDENYLTSIGHSSFLGGATDLVGTFNKDADRYFGATLGVKF</sequence>
<dbReference type="CDD" id="cd01347">
    <property type="entry name" value="ligand_gated_channel"/>
    <property type="match status" value="1"/>
</dbReference>
<evidence type="ECO:0000256" key="1">
    <source>
        <dbReference type="ARBA" id="ARBA00004571"/>
    </source>
</evidence>
<evidence type="ECO:0000256" key="9">
    <source>
        <dbReference type="ARBA" id="ARBA00023136"/>
    </source>
</evidence>
<evidence type="ECO:0000256" key="11">
    <source>
        <dbReference type="PROSITE-ProRule" id="PRU01360"/>
    </source>
</evidence>
<keyword evidence="2 11" id="KW-0813">Transport</keyword>
<name>A0A418YVF7_9SPHN</name>
<dbReference type="OrthoDB" id="9760333at2"/>
<feature type="signal peptide" evidence="13">
    <location>
        <begin position="1"/>
        <end position="30"/>
    </location>
</feature>
<dbReference type="PROSITE" id="PS52016">
    <property type="entry name" value="TONB_DEPENDENT_REC_3"/>
    <property type="match status" value="1"/>
</dbReference>
<proteinExistence type="inferred from homology"/>
<feature type="chain" id="PRO_5019478205" evidence="13">
    <location>
        <begin position="31"/>
        <end position="791"/>
    </location>
</feature>
<evidence type="ECO:0000256" key="8">
    <source>
        <dbReference type="ARBA" id="ARBA00023077"/>
    </source>
</evidence>
<comment type="similarity">
    <text evidence="11 12">Belongs to the TonB-dependent receptor family.</text>
</comment>
<evidence type="ECO:0000313" key="16">
    <source>
        <dbReference type="EMBL" id="RJG56220.1"/>
    </source>
</evidence>
<keyword evidence="13" id="KW-0732">Signal</keyword>
<keyword evidence="4" id="KW-0410">Iron transport</keyword>
<feature type="domain" description="TonB-dependent receptor plug" evidence="15">
    <location>
        <begin position="55"/>
        <end position="163"/>
    </location>
</feature>
<comment type="subcellular location">
    <subcellularLocation>
        <location evidence="1 11">Cell outer membrane</location>
        <topology evidence="1 11">Multi-pass membrane protein</topology>
    </subcellularLocation>
</comment>
<reference evidence="16 17" key="1">
    <citation type="submission" date="2018-08" db="EMBL/GenBank/DDBJ databases">
        <title>Sphingobium sp. EO9.</title>
        <authorList>
            <person name="Park Y."/>
            <person name="Kim K.H."/>
            <person name="Jeon C.O."/>
        </authorList>
    </citation>
    <scope>NUCLEOTIDE SEQUENCE [LARGE SCALE GENOMIC DNA]</scope>
    <source>
        <strain evidence="16 17">EO9</strain>
    </source>
</reference>
<keyword evidence="17" id="KW-1185">Reference proteome</keyword>
<organism evidence="16 17">
    <name type="scientific">Sphingobium terrigena</name>
    <dbReference type="NCBI Taxonomy" id="2304063"/>
    <lineage>
        <taxon>Bacteria</taxon>
        <taxon>Pseudomonadati</taxon>
        <taxon>Pseudomonadota</taxon>
        <taxon>Alphaproteobacteria</taxon>
        <taxon>Sphingomonadales</taxon>
        <taxon>Sphingomonadaceae</taxon>
        <taxon>Sphingobium</taxon>
    </lineage>
</organism>
<dbReference type="GO" id="GO:0006826">
    <property type="term" value="P:iron ion transport"/>
    <property type="evidence" value="ECO:0007669"/>
    <property type="project" value="UniProtKB-KW"/>
</dbReference>
<keyword evidence="16" id="KW-0675">Receptor</keyword>
<dbReference type="EMBL" id="QVRA01000004">
    <property type="protein sequence ID" value="RJG56220.1"/>
    <property type="molecule type" value="Genomic_DNA"/>
</dbReference>
<evidence type="ECO:0000313" key="17">
    <source>
        <dbReference type="Proteomes" id="UP000283469"/>
    </source>
</evidence>
<keyword evidence="6" id="KW-0408">Iron</keyword>
<keyword evidence="5 11" id="KW-0812">Transmembrane</keyword>
<evidence type="ECO:0000256" key="5">
    <source>
        <dbReference type="ARBA" id="ARBA00022692"/>
    </source>
</evidence>
<evidence type="ECO:0000256" key="6">
    <source>
        <dbReference type="ARBA" id="ARBA00023004"/>
    </source>
</evidence>
<keyword evidence="7" id="KW-0406">Ion transport</keyword>
<dbReference type="AlphaFoldDB" id="A0A418YVF7"/>
<evidence type="ECO:0000256" key="13">
    <source>
        <dbReference type="SAM" id="SignalP"/>
    </source>
</evidence>
<keyword evidence="10 11" id="KW-0998">Cell outer membrane</keyword>
<dbReference type="Proteomes" id="UP000283469">
    <property type="component" value="Unassembled WGS sequence"/>
</dbReference>
<evidence type="ECO:0000256" key="12">
    <source>
        <dbReference type="RuleBase" id="RU003357"/>
    </source>
</evidence>
<dbReference type="PANTHER" id="PTHR32552:SF81">
    <property type="entry name" value="TONB-DEPENDENT OUTER MEMBRANE RECEPTOR"/>
    <property type="match status" value="1"/>
</dbReference>
<keyword evidence="3 11" id="KW-1134">Transmembrane beta strand</keyword>
<dbReference type="InterPro" id="IPR012910">
    <property type="entry name" value="Plug_dom"/>
</dbReference>
<dbReference type="SUPFAM" id="SSF56935">
    <property type="entry name" value="Porins"/>
    <property type="match status" value="1"/>
</dbReference>
<dbReference type="Gene3D" id="2.40.170.20">
    <property type="entry name" value="TonB-dependent receptor, beta-barrel domain"/>
    <property type="match status" value="1"/>
</dbReference>
<dbReference type="InterPro" id="IPR000531">
    <property type="entry name" value="Beta-barrel_TonB"/>
</dbReference>
<dbReference type="Pfam" id="PF00593">
    <property type="entry name" value="TonB_dep_Rec_b-barrel"/>
    <property type="match status" value="1"/>
</dbReference>
<feature type="domain" description="TonB-dependent receptor-like beta-barrel" evidence="14">
    <location>
        <begin position="285"/>
        <end position="750"/>
    </location>
</feature>
<evidence type="ECO:0000256" key="2">
    <source>
        <dbReference type="ARBA" id="ARBA00022448"/>
    </source>
</evidence>
<dbReference type="GO" id="GO:0009279">
    <property type="term" value="C:cell outer membrane"/>
    <property type="evidence" value="ECO:0007669"/>
    <property type="project" value="UniProtKB-SubCell"/>
</dbReference>
<dbReference type="InterPro" id="IPR036942">
    <property type="entry name" value="Beta-barrel_TonB_sf"/>
</dbReference>
<evidence type="ECO:0000256" key="10">
    <source>
        <dbReference type="ARBA" id="ARBA00023237"/>
    </source>
</evidence>
<dbReference type="RefSeq" id="WP_119744662.1">
    <property type="nucleotide sequence ID" value="NZ_QVRA01000004.1"/>
</dbReference>
<evidence type="ECO:0000259" key="14">
    <source>
        <dbReference type="Pfam" id="PF00593"/>
    </source>
</evidence>
<evidence type="ECO:0000256" key="3">
    <source>
        <dbReference type="ARBA" id="ARBA00022452"/>
    </source>
</evidence>
<gene>
    <name evidence="16" type="ORF">D0Z70_06095</name>
</gene>
<accession>A0A418YVF7</accession>
<dbReference type="InterPro" id="IPR039426">
    <property type="entry name" value="TonB-dep_rcpt-like"/>
</dbReference>
<evidence type="ECO:0000259" key="15">
    <source>
        <dbReference type="Pfam" id="PF07715"/>
    </source>
</evidence>
<dbReference type="PANTHER" id="PTHR32552">
    <property type="entry name" value="FERRICHROME IRON RECEPTOR-RELATED"/>
    <property type="match status" value="1"/>
</dbReference>
<keyword evidence="8 12" id="KW-0798">TonB box</keyword>
<evidence type="ECO:0000256" key="4">
    <source>
        <dbReference type="ARBA" id="ARBA00022496"/>
    </source>
</evidence>
<dbReference type="Pfam" id="PF07715">
    <property type="entry name" value="Plug"/>
    <property type="match status" value="1"/>
</dbReference>
<protein>
    <submittedName>
        <fullName evidence="16">TonB-dependent receptor</fullName>
    </submittedName>
</protein>
<evidence type="ECO:0000256" key="7">
    <source>
        <dbReference type="ARBA" id="ARBA00023065"/>
    </source>
</evidence>